<dbReference type="GO" id="GO:0008658">
    <property type="term" value="F:penicillin binding"/>
    <property type="evidence" value="ECO:0007669"/>
    <property type="project" value="InterPro"/>
</dbReference>
<dbReference type="InterPro" id="IPR023346">
    <property type="entry name" value="Lysozyme-like_dom_sf"/>
</dbReference>
<comment type="catalytic activity">
    <reaction evidence="26">
        <text>[GlcNAc-(1-&gt;4)-Mur2Ac(oyl-L-Ala-gamma-D-Glu-L-Lys-D-Ala-D-Ala)](n)-di-trans,octa-cis-undecaprenyl diphosphate + beta-D-GlcNAc-(1-&gt;4)-Mur2Ac(oyl-L-Ala-gamma-D-Glu-L-Lys-D-Ala-D-Ala)-di-trans,octa-cis-undecaprenyl diphosphate = [GlcNAc-(1-&gt;4)-Mur2Ac(oyl-L-Ala-gamma-D-Glu-L-Lys-D-Ala-D-Ala)](n+1)-di-trans,octa-cis-undecaprenyl diphosphate + di-trans,octa-cis-undecaprenyl diphosphate + H(+)</text>
        <dbReference type="Rhea" id="RHEA:23708"/>
        <dbReference type="Rhea" id="RHEA-COMP:9602"/>
        <dbReference type="Rhea" id="RHEA-COMP:9603"/>
        <dbReference type="ChEBI" id="CHEBI:15378"/>
        <dbReference type="ChEBI" id="CHEBI:58405"/>
        <dbReference type="ChEBI" id="CHEBI:60033"/>
        <dbReference type="ChEBI" id="CHEBI:78435"/>
        <dbReference type="EC" id="2.4.99.28"/>
    </reaction>
</comment>
<evidence type="ECO:0000256" key="15">
    <source>
        <dbReference type="ARBA" id="ARBA00022801"/>
    </source>
</evidence>
<comment type="similarity">
    <text evidence="5">In the N-terminal section; belongs to the glycosyltransferase 51 family.</text>
</comment>
<comment type="catalytic activity">
    <reaction evidence="24">
        <text>Preferential cleavage: (Ac)2-L-Lys-D-Ala-|-D-Ala. Also transpeptidation of peptidyl-alanyl moieties that are N-acyl substituents of D-alanine.</text>
        <dbReference type="EC" id="3.4.16.4"/>
    </reaction>
</comment>
<feature type="domain" description="Glycosyl transferase family 51" evidence="30">
    <location>
        <begin position="59"/>
        <end position="234"/>
    </location>
</feature>
<evidence type="ECO:0000256" key="25">
    <source>
        <dbReference type="ARBA" id="ARBA00044770"/>
    </source>
</evidence>
<evidence type="ECO:0000256" key="3">
    <source>
        <dbReference type="ARBA" id="ARBA00004752"/>
    </source>
</evidence>
<evidence type="ECO:0000256" key="22">
    <source>
        <dbReference type="ARBA" id="ARBA00023268"/>
    </source>
</evidence>
<keyword evidence="10" id="KW-0121">Carboxypeptidase</keyword>
<evidence type="ECO:0000256" key="10">
    <source>
        <dbReference type="ARBA" id="ARBA00022645"/>
    </source>
</evidence>
<dbReference type="InterPro" id="IPR031376">
    <property type="entry name" value="PCB_OB"/>
</dbReference>
<keyword evidence="33" id="KW-1185">Reference proteome</keyword>
<dbReference type="UniPathway" id="UPA00219"/>
<comment type="similarity">
    <text evidence="4">In the C-terminal section; belongs to the transpeptidase family.</text>
</comment>
<evidence type="ECO:0000256" key="20">
    <source>
        <dbReference type="ARBA" id="ARBA00023136"/>
    </source>
</evidence>
<dbReference type="GO" id="GO:0030288">
    <property type="term" value="C:outer membrane-bounded periplasmic space"/>
    <property type="evidence" value="ECO:0007669"/>
    <property type="project" value="TreeGrafter"/>
</dbReference>
<keyword evidence="9" id="KW-0997">Cell inner membrane</keyword>
<organism evidence="32 33">
    <name type="scientific">Modicisalibacter xianhensis</name>
    <dbReference type="NCBI Taxonomy" id="442341"/>
    <lineage>
        <taxon>Bacteria</taxon>
        <taxon>Pseudomonadati</taxon>
        <taxon>Pseudomonadota</taxon>
        <taxon>Gammaproteobacteria</taxon>
        <taxon>Oceanospirillales</taxon>
        <taxon>Halomonadaceae</taxon>
        <taxon>Modicisalibacter</taxon>
    </lineage>
</organism>
<feature type="domain" description="Penicillin-binding protein OB-like" evidence="31">
    <location>
        <begin position="377"/>
        <end position="469"/>
    </location>
</feature>
<comment type="function">
    <text evidence="1">Cell wall formation. Synthesis of cross-linked peptidoglycan from the lipid intermediates. The enzyme has a penicillin-insensitive transglycosylase N-terminal domain (formation of linear glycan strands) and a penicillin-sensitive transpeptidase C-terminal domain (cross-linking of the peptide subunits).</text>
</comment>
<dbReference type="SUPFAM" id="SSF53955">
    <property type="entry name" value="Lysozyme-like"/>
    <property type="match status" value="1"/>
</dbReference>
<evidence type="ECO:0000256" key="4">
    <source>
        <dbReference type="ARBA" id="ARBA00007090"/>
    </source>
</evidence>
<dbReference type="GO" id="GO:0071555">
    <property type="term" value="P:cell wall organization"/>
    <property type="evidence" value="ECO:0007669"/>
    <property type="project" value="UniProtKB-KW"/>
</dbReference>
<dbReference type="Gene3D" id="3.40.710.10">
    <property type="entry name" value="DD-peptidase/beta-lactamase superfamily"/>
    <property type="match status" value="2"/>
</dbReference>
<keyword evidence="13" id="KW-0808">Transferase</keyword>
<dbReference type="GO" id="GO:0008955">
    <property type="term" value="F:peptidoglycan glycosyltransferase activity"/>
    <property type="evidence" value="ECO:0007669"/>
    <property type="project" value="UniProtKB-EC"/>
</dbReference>
<evidence type="ECO:0000256" key="16">
    <source>
        <dbReference type="ARBA" id="ARBA00022960"/>
    </source>
</evidence>
<dbReference type="EMBL" id="FOPY01000005">
    <property type="protein sequence ID" value="SFH53399.1"/>
    <property type="molecule type" value="Genomic_DNA"/>
</dbReference>
<keyword evidence="22" id="KW-0511">Multifunctional enzyme</keyword>
<sequence>MKLFRRLLTSALWLIVSLSAAALLAVIGAALYFAPGLPDVRQLQNYELQTPLRIFTRDEKLIGEFGEERRMPVSYDTIPEDMVQAFLAAEDASFFDHPGVDPKGLARAAFELVASGGDIQSGGSTITMQVARNYLLTLDRTFTRKIREILLSLQMEQILDKEEIFELYVNKIFLGNRAYGIAAAAETYYDKPLAELTLAEKAMIAGLPKAPSAFNPLANPERSLIRRNWILYRMRELGYIDEAAYEQAVQSPLTARRHTVQVEVEADYVAEMARQYAVEQYGDDAYTGGYSIYTTLDSELQPQARQALVEGLIEYDRRHGWRGPEETDIPQSLVEAQDRTQREGLEEELSESPEVMETARQAAESSKAQVSGIEGDVSNWLKVLDRTPVLGPLQPAIVVSTEGKQMQVLTRDAELVTLDWDALSWARPYRSPKWRGEVPTSAEQIAERGALVRIMRDGEDDWRLSQRPGIEGSIVVLDPKTGAIRALQGGFNFENSKFNRAIQANRQAGSIFKPFIYLAALQQGDMTAATVVNDAPVVMSDVGGDWRPGNSEGEFRGPTRLRVGLYQSRNLVTIRVLQSLGLDNALTFLERFGFADGRLPHGLSLALGSASLTPLEMANAYAVLANGGFKVSPWYIQRVMKAGQDEPLAEATPKVACPACAEGATQTLIDGKAYPIAERVVDPQALYILRDMMRDVIEHGTGRAALDLNRSDIVGKTGTTNEQRDAWFSGFNNELVTTVWVGKDSNESTGEYGAQAALPIWKTFMRQALEGTPETAPERPEGIVTARIDPDTGRRLHNDQSGGVEELFREGNLPDYEPRRIQRELETSSGSQGTGTYEAIF</sequence>
<keyword evidence="16" id="KW-0133">Cell shape</keyword>
<keyword evidence="8" id="KW-1003">Cell membrane</keyword>
<keyword evidence="21" id="KW-0046">Antibiotic resistance</keyword>
<dbReference type="GO" id="GO:0009252">
    <property type="term" value="P:peptidoglycan biosynthetic process"/>
    <property type="evidence" value="ECO:0007669"/>
    <property type="project" value="UniProtKB-UniPathway"/>
</dbReference>
<comment type="subcellular location">
    <subcellularLocation>
        <location evidence="2">Cell inner membrane</location>
        <topology evidence="2">Single-pass type II membrane protein</topology>
    </subcellularLocation>
</comment>
<dbReference type="FunFam" id="1.10.3810.10:FF:000003">
    <property type="entry name" value="Penicillin-binding protein 1a"/>
    <property type="match status" value="1"/>
</dbReference>
<evidence type="ECO:0000256" key="9">
    <source>
        <dbReference type="ARBA" id="ARBA00022519"/>
    </source>
</evidence>
<dbReference type="InterPro" id="IPR001460">
    <property type="entry name" value="PCN-bd_Tpept"/>
</dbReference>
<dbReference type="EC" id="2.4.99.28" evidence="25"/>
<evidence type="ECO:0000256" key="11">
    <source>
        <dbReference type="ARBA" id="ARBA00022670"/>
    </source>
</evidence>
<evidence type="ECO:0000259" key="30">
    <source>
        <dbReference type="Pfam" id="PF00912"/>
    </source>
</evidence>
<dbReference type="Gene3D" id="1.10.3810.10">
    <property type="entry name" value="Biosynthetic peptidoglycan transglycosylase-like"/>
    <property type="match status" value="1"/>
</dbReference>
<dbReference type="PANTHER" id="PTHR32282">
    <property type="entry name" value="BINDING PROTEIN TRANSPEPTIDASE, PUTATIVE-RELATED"/>
    <property type="match status" value="1"/>
</dbReference>
<dbReference type="Pfam" id="PF00905">
    <property type="entry name" value="Transpeptidase"/>
    <property type="match status" value="1"/>
</dbReference>
<protein>
    <recommendedName>
        <fullName evidence="7">Penicillin-binding protein 1A</fullName>
        <ecNumber evidence="25">2.4.99.28</ecNumber>
        <ecNumber evidence="6">3.4.16.4</ecNumber>
    </recommendedName>
</protein>
<dbReference type="NCBIfam" id="TIGR02074">
    <property type="entry name" value="PBP_1a_fam"/>
    <property type="match status" value="1"/>
</dbReference>
<evidence type="ECO:0000256" key="27">
    <source>
        <dbReference type="ARBA" id="ARBA00060592"/>
    </source>
</evidence>
<evidence type="ECO:0000256" key="2">
    <source>
        <dbReference type="ARBA" id="ARBA00004249"/>
    </source>
</evidence>
<evidence type="ECO:0000256" key="1">
    <source>
        <dbReference type="ARBA" id="ARBA00002624"/>
    </source>
</evidence>
<dbReference type="RefSeq" id="WP_092845248.1">
    <property type="nucleotide sequence ID" value="NZ_FOPY01000005.1"/>
</dbReference>
<accession>A0A1I3AUJ2</accession>
<evidence type="ECO:0000256" key="13">
    <source>
        <dbReference type="ARBA" id="ARBA00022679"/>
    </source>
</evidence>
<evidence type="ECO:0000256" key="21">
    <source>
        <dbReference type="ARBA" id="ARBA00023251"/>
    </source>
</evidence>
<dbReference type="Pfam" id="PF17092">
    <property type="entry name" value="PCB_OB"/>
    <property type="match status" value="1"/>
</dbReference>
<evidence type="ECO:0000256" key="24">
    <source>
        <dbReference type="ARBA" id="ARBA00034000"/>
    </source>
</evidence>
<evidence type="ECO:0000256" key="7">
    <source>
        <dbReference type="ARBA" id="ARBA00018638"/>
    </source>
</evidence>
<evidence type="ECO:0000313" key="33">
    <source>
        <dbReference type="Proteomes" id="UP000199040"/>
    </source>
</evidence>
<evidence type="ECO:0000259" key="31">
    <source>
        <dbReference type="Pfam" id="PF17092"/>
    </source>
</evidence>
<dbReference type="SUPFAM" id="SSF56601">
    <property type="entry name" value="beta-lactamase/transpeptidase-like"/>
    <property type="match status" value="1"/>
</dbReference>
<gene>
    <name evidence="32" type="ORF">SAMN04487959_105140</name>
</gene>
<proteinExistence type="inferred from homology"/>
<dbReference type="PANTHER" id="PTHR32282:SF27">
    <property type="entry name" value="PENICILLIN-BINDING PROTEIN 1A"/>
    <property type="match status" value="1"/>
</dbReference>
<name>A0A1I3AUJ2_9GAMM</name>
<keyword evidence="14 28" id="KW-0812">Transmembrane</keyword>
<evidence type="ECO:0000256" key="5">
    <source>
        <dbReference type="ARBA" id="ARBA00007739"/>
    </source>
</evidence>
<dbReference type="InterPro" id="IPR001264">
    <property type="entry name" value="Glyco_trans_51"/>
</dbReference>
<keyword evidence="12" id="KW-0328">Glycosyltransferase</keyword>
<dbReference type="InterPro" id="IPR050396">
    <property type="entry name" value="Glycosyltr_51/Transpeptidase"/>
</dbReference>
<feature type="transmembrane region" description="Helical" evidence="28">
    <location>
        <begin position="12"/>
        <end position="34"/>
    </location>
</feature>
<evidence type="ECO:0000256" key="12">
    <source>
        <dbReference type="ARBA" id="ARBA00022676"/>
    </source>
</evidence>
<dbReference type="EC" id="3.4.16.4" evidence="6"/>
<evidence type="ECO:0000256" key="18">
    <source>
        <dbReference type="ARBA" id="ARBA00022984"/>
    </source>
</evidence>
<evidence type="ECO:0000256" key="28">
    <source>
        <dbReference type="SAM" id="Phobius"/>
    </source>
</evidence>
<evidence type="ECO:0000256" key="17">
    <source>
        <dbReference type="ARBA" id="ARBA00022968"/>
    </source>
</evidence>
<dbReference type="GO" id="GO:0006508">
    <property type="term" value="P:proteolysis"/>
    <property type="evidence" value="ECO:0007669"/>
    <property type="project" value="UniProtKB-KW"/>
</dbReference>
<dbReference type="GO" id="GO:0008360">
    <property type="term" value="P:regulation of cell shape"/>
    <property type="evidence" value="ECO:0007669"/>
    <property type="project" value="UniProtKB-KW"/>
</dbReference>
<comment type="pathway">
    <text evidence="27">Glycan biosynthesis.</text>
</comment>
<evidence type="ECO:0000256" key="23">
    <source>
        <dbReference type="ARBA" id="ARBA00023316"/>
    </source>
</evidence>
<keyword evidence="23" id="KW-0961">Cell wall biogenesis/degradation</keyword>
<keyword evidence="19 28" id="KW-1133">Transmembrane helix</keyword>
<evidence type="ECO:0000313" key="32">
    <source>
        <dbReference type="EMBL" id="SFH53399.1"/>
    </source>
</evidence>
<keyword evidence="11" id="KW-0645">Protease</keyword>
<evidence type="ECO:0000256" key="26">
    <source>
        <dbReference type="ARBA" id="ARBA00049902"/>
    </source>
</evidence>
<feature type="domain" description="Penicillin-binding protein transpeptidase" evidence="29">
    <location>
        <begin position="472"/>
        <end position="765"/>
    </location>
</feature>
<keyword evidence="18" id="KW-0573">Peptidoglycan synthesis</keyword>
<dbReference type="Proteomes" id="UP000199040">
    <property type="component" value="Unassembled WGS sequence"/>
</dbReference>
<dbReference type="AlphaFoldDB" id="A0A1I3AUJ2"/>
<dbReference type="InterPro" id="IPR012338">
    <property type="entry name" value="Beta-lactam/transpept-like"/>
</dbReference>
<dbReference type="GO" id="GO:0009002">
    <property type="term" value="F:serine-type D-Ala-D-Ala carboxypeptidase activity"/>
    <property type="evidence" value="ECO:0007669"/>
    <property type="project" value="UniProtKB-EC"/>
</dbReference>
<evidence type="ECO:0000256" key="6">
    <source>
        <dbReference type="ARBA" id="ARBA00012448"/>
    </source>
</evidence>
<dbReference type="GO" id="GO:0005886">
    <property type="term" value="C:plasma membrane"/>
    <property type="evidence" value="ECO:0007669"/>
    <property type="project" value="UniProtKB-SubCell"/>
</dbReference>
<dbReference type="InterPro" id="IPR036950">
    <property type="entry name" value="PBP_transglycosylase"/>
</dbReference>
<dbReference type="GO" id="GO:0046677">
    <property type="term" value="P:response to antibiotic"/>
    <property type="evidence" value="ECO:0007669"/>
    <property type="project" value="UniProtKB-KW"/>
</dbReference>
<keyword evidence="15" id="KW-0378">Hydrolase</keyword>
<evidence type="ECO:0000256" key="19">
    <source>
        <dbReference type="ARBA" id="ARBA00022989"/>
    </source>
</evidence>
<reference evidence="32 33" key="1">
    <citation type="submission" date="2016-10" db="EMBL/GenBank/DDBJ databases">
        <authorList>
            <person name="de Groot N.N."/>
        </authorList>
    </citation>
    <scope>NUCLEOTIDE SEQUENCE [LARGE SCALE GENOMIC DNA]</scope>
    <source>
        <strain evidence="32 33">CGMCC 1.6848</strain>
    </source>
</reference>
<evidence type="ECO:0000259" key="29">
    <source>
        <dbReference type="Pfam" id="PF00905"/>
    </source>
</evidence>
<keyword evidence="17" id="KW-0735">Signal-anchor</keyword>
<comment type="pathway">
    <text evidence="3">Cell wall biogenesis; peptidoglycan biosynthesis.</text>
</comment>
<dbReference type="Pfam" id="PF00912">
    <property type="entry name" value="Transgly"/>
    <property type="match status" value="1"/>
</dbReference>
<evidence type="ECO:0000256" key="14">
    <source>
        <dbReference type="ARBA" id="ARBA00022692"/>
    </source>
</evidence>
<dbReference type="STRING" id="442341.SAMN04487959_105140"/>
<evidence type="ECO:0000256" key="8">
    <source>
        <dbReference type="ARBA" id="ARBA00022475"/>
    </source>
</evidence>
<keyword evidence="20 28" id="KW-0472">Membrane</keyword>